<protein>
    <recommendedName>
        <fullName evidence="1">Reverse transcriptase domain-containing protein</fullName>
    </recommendedName>
</protein>
<sequence>MPGDKAPGPDGFTTTFFKACWNTIKPDIMLAVNRFSNLQTAHLHWLNSADVALIPKDGAEDISDFRPISLIHAIAKIIAKMMSNRLAPHMNDLVSQAQSAFIKKRCIHDNFMYVRNLARRLHRNKSPALLFKLDIKKAFDSVRWDYLLDLLNHLGFPPRFRGWVSALLSTASSRVLLNGVPGDPFRLGRGLRQGDPLSPLLFVLAIDPL</sequence>
<evidence type="ECO:0000313" key="2">
    <source>
        <dbReference type="EnsemblPlants" id="AET5Gv20656500.1"/>
    </source>
</evidence>
<name>A0A453L7F2_AEGTS</name>
<dbReference type="EnsemblPlants" id="AET5Gv20656500.1">
    <property type="protein sequence ID" value="AET5Gv20656500.1"/>
    <property type="gene ID" value="AET5Gv20656500"/>
</dbReference>
<feature type="domain" description="Reverse transcriptase" evidence="1">
    <location>
        <begin position="35"/>
        <end position="209"/>
    </location>
</feature>
<proteinExistence type="predicted"/>
<reference evidence="2" key="5">
    <citation type="journal article" date="2021" name="G3 (Bethesda)">
        <title>Aegilops tauschii genome assembly Aet v5.0 features greater sequence contiguity and improved annotation.</title>
        <authorList>
            <person name="Wang L."/>
            <person name="Zhu T."/>
            <person name="Rodriguez J.C."/>
            <person name="Deal K.R."/>
            <person name="Dubcovsky J."/>
            <person name="McGuire P.E."/>
            <person name="Lux T."/>
            <person name="Spannagl M."/>
            <person name="Mayer K.F.X."/>
            <person name="Baldrich P."/>
            <person name="Meyers B.C."/>
            <person name="Huo N."/>
            <person name="Gu Y.Q."/>
            <person name="Zhou H."/>
            <person name="Devos K.M."/>
            <person name="Bennetzen J.L."/>
            <person name="Unver T."/>
            <person name="Budak H."/>
            <person name="Gulick P.J."/>
            <person name="Galiba G."/>
            <person name="Kalapos B."/>
            <person name="Nelson D.R."/>
            <person name="Li P."/>
            <person name="You F.M."/>
            <person name="Luo M.C."/>
            <person name="Dvorak J."/>
        </authorList>
    </citation>
    <scope>NUCLEOTIDE SEQUENCE [LARGE SCALE GENOMIC DNA]</scope>
    <source>
        <strain evidence="2">cv. AL8/78</strain>
    </source>
</reference>
<reference evidence="2" key="4">
    <citation type="submission" date="2019-03" db="UniProtKB">
        <authorList>
            <consortium name="EnsemblPlants"/>
        </authorList>
    </citation>
    <scope>IDENTIFICATION</scope>
</reference>
<reference evidence="3" key="1">
    <citation type="journal article" date="2014" name="Science">
        <title>Ancient hybridizations among the ancestral genomes of bread wheat.</title>
        <authorList>
            <consortium name="International Wheat Genome Sequencing Consortium,"/>
            <person name="Marcussen T."/>
            <person name="Sandve S.R."/>
            <person name="Heier L."/>
            <person name="Spannagl M."/>
            <person name="Pfeifer M."/>
            <person name="Jakobsen K.S."/>
            <person name="Wulff B.B."/>
            <person name="Steuernagel B."/>
            <person name="Mayer K.F."/>
            <person name="Olsen O.A."/>
        </authorList>
    </citation>
    <scope>NUCLEOTIDE SEQUENCE [LARGE SCALE GENOMIC DNA]</scope>
    <source>
        <strain evidence="3">cv. AL8/78</strain>
    </source>
</reference>
<dbReference type="InterPro" id="IPR000477">
    <property type="entry name" value="RT_dom"/>
</dbReference>
<dbReference type="STRING" id="200361.A0A453L7F2"/>
<dbReference type="SUPFAM" id="SSF56672">
    <property type="entry name" value="DNA/RNA polymerases"/>
    <property type="match status" value="1"/>
</dbReference>
<organism evidence="2 3">
    <name type="scientific">Aegilops tauschii subsp. strangulata</name>
    <name type="common">Goatgrass</name>
    <dbReference type="NCBI Taxonomy" id="200361"/>
    <lineage>
        <taxon>Eukaryota</taxon>
        <taxon>Viridiplantae</taxon>
        <taxon>Streptophyta</taxon>
        <taxon>Embryophyta</taxon>
        <taxon>Tracheophyta</taxon>
        <taxon>Spermatophyta</taxon>
        <taxon>Magnoliopsida</taxon>
        <taxon>Liliopsida</taxon>
        <taxon>Poales</taxon>
        <taxon>Poaceae</taxon>
        <taxon>BOP clade</taxon>
        <taxon>Pooideae</taxon>
        <taxon>Triticodae</taxon>
        <taxon>Triticeae</taxon>
        <taxon>Triticinae</taxon>
        <taxon>Aegilops</taxon>
    </lineage>
</organism>
<dbReference type="Pfam" id="PF00078">
    <property type="entry name" value="RVT_1"/>
    <property type="match status" value="1"/>
</dbReference>
<evidence type="ECO:0000259" key="1">
    <source>
        <dbReference type="PROSITE" id="PS50878"/>
    </source>
</evidence>
<evidence type="ECO:0000313" key="3">
    <source>
        <dbReference type="Proteomes" id="UP000015105"/>
    </source>
</evidence>
<dbReference type="Proteomes" id="UP000015105">
    <property type="component" value="Chromosome 5D"/>
</dbReference>
<reference evidence="3" key="2">
    <citation type="journal article" date="2017" name="Nat. Plants">
        <title>The Aegilops tauschii genome reveals multiple impacts of transposons.</title>
        <authorList>
            <person name="Zhao G."/>
            <person name="Zou C."/>
            <person name="Li K."/>
            <person name="Wang K."/>
            <person name="Li T."/>
            <person name="Gao L."/>
            <person name="Zhang X."/>
            <person name="Wang H."/>
            <person name="Yang Z."/>
            <person name="Liu X."/>
            <person name="Jiang W."/>
            <person name="Mao L."/>
            <person name="Kong X."/>
            <person name="Jiao Y."/>
            <person name="Jia J."/>
        </authorList>
    </citation>
    <scope>NUCLEOTIDE SEQUENCE [LARGE SCALE GENOMIC DNA]</scope>
    <source>
        <strain evidence="3">cv. AL8/78</strain>
    </source>
</reference>
<reference evidence="2" key="3">
    <citation type="journal article" date="2017" name="Nature">
        <title>Genome sequence of the progenitor of the wheat D genome Aegilops tauschii.</title>
        <authorList>
            <person name="Luo M.C."/>
            <person name="Gu Y.Q."/>
            <person name="Puiu D."/>
            <person name="Wang H."/>
            <person name="Twardziok S.O."/>
            <person name="Deal K.R."/>
            <person name="Huo N."/>
            <person name="Zhu T."/>
            <person name="Wang L."/>
            <person name="Wang Y."/>
            <person name="McGuire P.E."/>
            <person name="Liu S."/>
            <person name="Long H."/>
            <person name="Ramasamy R.K."/>
            <person name="Rodriguez J.C."/>
            <person name="Van S.L."/>
            <person name="Yuan L."/>
            <person name="Wang Z."/>
            <person name="Xia Z."/>
            <person name="Xiao L."/>
            <person name="Anderson O.D."/>
            <person name="Ouyang S."/>
            <person name="Liang Y."/>
            <person name="Zimin A.V."/>
            <person name="Pertea G."/>
            <person name="Qi P."/>
            <person name="Bennetzen J.L."/>
            <person name="Dai X."/>
            <person name="Dawson M.W."/>
            <person name="Muller H.G."/>
            <person name="Kugler K."/>
            <person name="Rivarola-Duarte L."/>
            <person name="Spannagl M."/>
            <person name="Mayer K.F.X."/>
            <person name="Lu F.H."/>
            <person name="Bevan M.W."/>
            <person name="Leroy P."/>
            <person name="Li P."/>
            <person name="You F.M."/>
            <person name="Sun Q."/>
            <person name="Liu Z."/>
            <person name="Lyons E."/>
            <person name="Wicker T."/>
            <person name="Salzberg S.L."/>
            <person name="Devos K.M."/>
            <person name="Dvorak J."/>
        </authorList>
    </citation>
    <scope>NUCLEOTIDE SEQUENCE [LARGE SCALE GENOMIC DNA]</scope>
    <source>
        <strain evidence="2">cv. AL8/78</strain>
    </source>
</reference>
<dbReference type="PROSITE" id="PS50878">
    <property type="entry name" value="RT_POL"/>
    <property type="match status" value="1"/>
</dbReference>
<dbReference type="PANTHER" id="PTHR19446">
    <property type="entry name" value="REVERSE TRANSCRIPTASES"/>
    <property type="match status" value="1"/>
</dbReference>
<dbReference type="AlphaFoldDB" id="A0A453L7F2"/>
<dbReference type="InterPro" id="IPR043502">
    <property type="entry name" value="DNA/RNA_pol_sf"/>
</dbReference>
<dbReference type="Gramene" id="AET5Gv20656500.1">
    <property type="protein sequence ID" value="AET5Gv20656500.1"/>
    <property type="gene ID" value="AET5Gv20656500"/>
</dbReference>
<dbReference type="CDD" id="cd01650">
    <property type="entry name" value="RT_nLTR_like"/>
    <property type="match status" value="1"/>
</dbReference>
<accession>A0A453L7F2</accession>
<keyword evidence="3" id="KW-1185">Reference proteome</keyword>